<feature type="region of interest" description="Disordered" evidence="1">
    <location>
        <begin position="43"/>
        <end position="70"/>
    </location>
</feature>
<feature type="region of interest" description="Disordered" evidence="1">
    <location>
        <begin position="1"/>
        <end position="23"/>
    </location>
</feature>
<name>A0A8S9QR67_BRACR</name>
<dbReference type="Proteomes" id="UP000712600">
    <property type="component" value="Unassembled WGS sequence"/>
</dbReference>
<protein>
    <submittedName>
        <fullName evidence="2">Uncharacterized protein</fullName>
    </submittedName>
</protein>
<proteinExistence type="predicted"/>
<comment type="caution">
    <text evidence="2">The sequence shown here is derived from an EMBL/GenBank/DDBJ whole genome shotgun (WGS) entry which is preliminary data.</text>
</comment>
<evidence type="ECO:0000313" key="2">
    <source>
        <dbReference type="EMBL" id="KAF3541178.1"/>
    </source>
</evidence>
<evidence type="ECO:0000256" key="1">
    <source>
        <dbReference type="SAM" id="MobiDB-lite"/>
    </source>
</evidence>
<dbReference type="EMBL" id="QGKX02001290">
    <property type="protein sequence ID" value="KAF3541178.1"/>
    <property type="molecule type" value="Genomic_DNA"/>
</dbReference>
<gene>
    <name evidence="2" type="ORF">F2Q69_00018593</name>
</gene>
<accession>A0A8S9QR67</accession>
<dbReference type="AlphaFoldDB" id="A0A8S9QR67"/>
<organism evidence="2 3">
    <name type="scientific">Brassica cretica</name>
    <name type="common">Mustard</name>
    <dbReference type="NCBI Taxonomy" id="69181"/>
    <lineage>
        <taxon>Eukaryota</taxon>
        <taxon>Viridiplantae</taxon>
        <taxon>Streptophyta</taxon>
        <taxon>Embryophyta</taxon>
        <taxon>Tracheophyta</taxon>
        <taxon>Spermatophyta</taxon>
        <taxon>Magnoliopsida</taxon>
        <taxon>eudicotyledons</taxon>
        <taxon>Gunneridae</taxon>
        <taxon>Pentapetalae</taxon>
        <taxon>rosids</taxon>
        <taxon>malvids</taxon>
        <taxon>Brassicales</taxon>
        <taxon>Brassicaceae</taxon>
        <taxon>Brassiceae</taxon>
        <taxon>Brassica</taxon>
    </lineage>
</organism>
<evidence type="ECO:0000313" key="3">
    <source>
        <dbReference type="Proteomes" id="UP000712600"/>
    </source>
</evidence>
<sequence length="70" mass="7770">MISPVPEQDDLKAPQPPPAHITTVAPEKRWVLLAQINRHLRGECFDGGEDDRRKGEASERVKESGVKGKP</sequence>
<reference evidence="2" key="1">
    <citation type="submission" date="2019-12" db="EMBL/GenBank/DDBJ databases">
        <title>Genome sequencing and annotation of Brassica cretica.</title>
        <authorList>
            <person name="Studholme D.J."/>
            <person name="Sarris P."/>
        </authorList>
    </citation>
    <scope>NUCLEOTIDE SEQUENCE</scope>
    <source>
        <strain evidence="2">PFS-109/04</strain>
        <tissue evidence="2">Leaf</tissue>
    </source>
</reference>